<evidence type="ECO:0000313" key="3">
    <source>
        <dbReference type="Proteomes" id="UP000509478"/>
    </source>
</evidence>
<keyword evidence="1" id="KW-0812">Transmembrane</keyword>
<evidence type="ECO:0000313" key="2">
    <source>
        <dbReference type="EMBL" id="QLH06649.1"/>
    </source>
</evidence>
<dbReference type="AlphaFoldDB" id="A0A7D5M9W6"/>
<keyword evidence="1" id="KW-1133">Transmembrane helix</keyword>
<feature type="transmembrane region" description="Helical" evidence="1">
    <location>
        <begin position="5"/>
        <end position="26"/>
    </location>
</feature>
<gene>
    <name evidence="2" type="ORF">C5F50_05855</name>
</gene>
<sequence length="278" mass="31163">MKTNLVIIILGIIITISVIVGGLFIFQSPSQSIQCDVGYLPKAHASLIYSSINDVYLSANVIVVGTIQTPSNGSNFLVNVSEYVKNPRQENMLILDLSYPPSNIINSNEKHFSPNENALLFLNGPDIENKFKIIPYSVRIPEDSMSGKDLIKGIEVRAMEKRLVMEQGQSAKFVLCLDSFFGYNEDVPLRISGFSIYDSSGNGKLYEDPSKLEEFGILLNIPQITAISDKTVSFEVPVHIKDDAMKGRYFIDIEHKDGNSFEELYWKRGSIQLHVFLE</sequence>
<keyword evidence="1" id="KW-0472">Membrane</keyword>
<dbReference type="KEGG" id="nue:C5F50_05855"/>
<protein>
    <submittedName>
        <fullName evidence="2">Uncharacterized protein</fullName>
    </submittedName>
</protein>
<dbReference type="GeneID" id="56067592"/>
<keyword evidence="3" id="KW-1185">Reference proteome</keyword>
<proteinExistence type="predicted"/>
<reference evidence="2 3" key="1">
    <citation type="submission" date="2018-02" db="EMBL/GenBank/DDBJ databases">
        <title>Complete genome of Nitrosopumilus ureaphilus PS0.</title>
        <authorList>
            <person name="Qin W."/>
            <person name="Zheng Y."/>
            <person name="Stahl D.A."/>
        </authorList>
    </citation>
    <scope>NUCLEOTIDE SEQUENCE [LARGE SCALE GENOMIC DNA]</scope>
    <source>
        <strain evidence="2 3">PS0</strain>
    </source>
</reference>
<name>A0A7D5M9W6_9ARCH</name>
<dbReference type="EMBL" id="CP026995">
    <property type="protein sequence ID" value="QLH06649.1"/>
    <property type="molecule type" value="Genomic_DNA"/>
</dbReference>
<dbReference type="Proteomes" id="UP000509478">
    <property type="component" value="Chromosome"/>
</dbReference>
<evidence type="ECO:0000256" key="1">
    <source>
        <dbReference type="SAM" id="Phobius"/>
    </source>
</evidence>
<accession>A0A7D5M9W6</accession>
<organism evidence="2 3">
    <name type="scientific">Nitrosopumilus ureiphilus</name>
    <dbReference type="NCBI Taxonomy" id="1470067"/>
    <lineage>
        <taxon>Archaea</taxon>
        <taxon>Nitrososphaerota</taxon>
        <taxon>Nitrososphaeria</taxon>
        <taxon>Nitrosopumilales</taxon>
        <taxon>Nitrosopumilaceae</taxon>
        <taxon>Nitrosopumilus</taxon>
    </lineage>
</organism>
<dbReference type="RefSeq" id="WP_179372749.1">
    <property type="nucleotide sequence ID" value="NZ_CP026995.1"/>
</dbReference>